<sequence length="454" mass="51952">MPVYTVNVKWGKEKFDGIELNTEEPPMVFKAQLFALTGVQPERQKVMVKGGTLKDDDWGNIKLKNMEMPCGLTNLGNTCYMNATVQCLRSVPELKGALRRYTGALRSSGANAPSQYITAALRDLYETMDKTSSSIPPIILLQFLHMAFPQFAEKGDQGQYLQQDANECWLQMMRVLQQKLEPEEPETPMETDTESGAAVATVKKNFIDQYFGVEYETTMKCTESEDEEPAKGKESQLQLSCFINQEVKYLATGLRLRLQEEITKLSPSLQRNALYIKSSKVSRLPAYLTIQMVRFFYKEKESVNAKVLKDVKFPLMLDVYELCTPELQHKMVAVRSKFKEMEDKKLEKQSQKKVGDKPKEVKYEPFSFEDDRGSNNSGYYDLQGVLTHQGRSSSSGHYVAWVKRKEDEWVKFDDDKVSVVSPEDILRLSGGGDWHIAYVLLYGPRRLEILEEHQ</sequence>
<comment type="catalytic activity">
    <reaction evidence="1 7">
        <text>Thiol-dependent hydrolysis of ester, thioester, amide, peptide and isopeptide bonds formed by the C-terminal Gly of ubiquitin (a 76-residue protein attached to proteins as an intracellular targeting signal).</text>
        <dbReference type="EC" id="3.4.19.12"/>
    </reaction>
</comment>
<dbReference type="EC" id="3.4.19.12" evidence="7"/>
<reference evidence="9" key="3">
    <citation type="submission" date="2025-08" db="UniProtKB">
        <authorList>
            <consortium name="Ensembl"/>
        </authorList>
    </citation>
    <scope>IDENTIFICATION</scope>
</reference>
<dbReference type="PANTHER" id="PTHR43982:SF1">
    <property type="entry name" value="UBIQUITIN CARBOXYL-TERMINAL HYDROLASE 14"/>
    <property type="match status" value="1"/>
</dbReference>
<accession>A0A6Q2XLG6</accession>
<evidence type="ECO:0000256" key="7">
    <source>
        <dbReference type="RuleBase" id="RU366025"/>
    </source>
</evidence>
<dbReference type="InterPro" id="IPR038765">
    <property type="entry name" value="Papain-like_cys_pep_sf"/>
</dbReference>
<evidence type="ECO:0000256" key="4">
    <source>
        <dbReference type="ARBA" id="ARBA00022786"/>
    </source>
</evidence>
<dbReference type="Bgee" id="ENSELUG00000023363">
    <property type="expression patterns" value="Expressed in muscle tissue and 14 other cell types or tissues"/>
</dbReference>
<proteinExistence type="inferred from homology"/>
<dbReference type="SUPFAM" id="SSF54236">
    <property type="entry name" value="Ubiquitin-like"/>
    <property type="match status" value="1"/>
</dbReference>
<keyword evidence="10" id="KW-1185">Reference proteome</keyword>
<dbReference type="AlphaFoldDB" id="A0A6Q2XLG6"/>
<evidence type="ECO:0000256" key="1">
    <source>
        <dbReference type="ARBA" id="ARBA00000707"/>
    </source>
</evidence>
<keyword evidence="6 7" id="KW-0788">Thiol protease</keyword>
<gene>
    <name evidence="9" type="primary">USP14</name>
</gene>
<dbReference type="InterPro" id="IPR019954">
    <property type="entry name" value="Ubiquitin_CS"/>
</dbReference>
<reference evidence="9" key="4">
    <citation type="submission" date="2025-09" db="UniProtKB">
        <authorList>
            <consortium name="Ensembl"/>
        </authorList>
    </citation>
    <scope>IDENTIFICATION</scope>
</reference>
<dbReference type="GO" id="GO:0016579">
    <property type="term" value="P:protein deubiquitination"/>
    <property type="evidence" value="ECO:0007669"/>
    <property type="project" value="InterPro"/>
</dbReference>
<evidence type="ECO:0000256" key="2">
    <source>
        <dbReference type="ARBA" id="ARBA00008739"/>
    </source>
</evidence>
<feature type="domain" description="USP" evidence="8">
    <location>
        <begin position="70"/>
        <end position="445"/>
    </location>
</feature>
<evidence type="ECO:0000256" key="6">
    <source>
        <dbReference type="ARBA" id="ARBA00022807"/>
    </source>
</evidence>
<dbReference type="PROSITE" id="PS00299">
    <property type="entry name" value="UBIQUITIN_1"/>
    <property type="match status" value="1"/>
</dbReference>
<dbReference type="FunFam" id="3.90.70.10:FF:000032">
    <property type="entry name" value="Ubiquitin carboxyl-terminal hydrolase 14"/>
    <property type="match status" value="1"/>
</dbReference>
<dbReference type="GeneTree" id="ENSGT00390000009615"/>
<dbReference type="Gene3D" id="3.90.70.10">
    <property type="entry name" value="Cysteine proteinases"/>
    <property type="match status" value="1"/>
</dbReference>
<dbReference type="InterPro" id="IPR028889">
    <property type="entry name" value="USP"/>
</dbReference>
<dbReference type="GO" id="GO:0004843">
    <property type="term" value="F:cysteine-type deubiquitinase activity"/>
    <property type="evidence" value="ECO:0007669"/>
    <property type="project" value="UniProtKB-UniRule"/>
</dbReference>
<dbReference type="PANTHER" id="PTHR43982">
    <property type="entry name" value="UBIQUITIN CARBOXYL-TERMINAL HYDROLASE"/>
    <property type="match status" value="1"/>
</dbReference>
<evidence type="ECO:0000256" key="3">
    <source>
        <dbReference type="ARBA" id="ARBA00022670"/>
    </source>
</evidence>
<protein>
    <recommendedName>
        <fullName evidence="7">Ubiquitin carboxyl-terminal hydrolase</fullName>
        <ecNumber evidence="7">3.4.19.12</ecNumber>
    </recommendedName>
</protein>
<dbReference type="PROSITE" id="PS00972">
    <property type="entry name" value="USP_1"/>
    <property type="match status" value="1"/>
</dbReference>
<dbReference type="GO" id="GO:0043161">
    <property type="term" value="P:proteasome-mediated ubiquitin-dependent protein catabolic process"/>
    <property type="evidence" value="ECO:0007669"/>
    <property type="project" value="InterPro"/>
</dbReference>
<dbReference type="FunFam" id="3.10.20.90:FF:000119">
    <property type="entry name" value="Ubiquitin carboxyl-terminal hydrolase 14"/>
    <property type="match status" value="1"/>
</dbReference>
<reference evidence="9" key="2">
    <citation type="submission" date="2020-02" db="EMBL/GenBank/DDBJ databases">
        <title>Esox lucius (northern pike) genome, fEsoLuc1, primary haplotype.</title>
        <authorList>
            <person name="Myers G."/>
            <person name="Karagic N."/>
            <person name="Meyer A."/>
            <person name="Pippel M."/>
            <person name="Reichard M."/>
            <person name="Winkler S."/>
            <person name="Tracey A."/>
            <person name="Sims Y."/>
            <person name="Howe K."/>
            <person name="Rhie A."/>
            <person name="Formenti G."/>
            <person name="Durbin R."/>
            <person name="Fedrigo O."/>
            <person name="Jarvis E.D."/>
        </authorList>
    </citation>
    <scope>NUCLEOTIDE SEQUENCE [LARGE SCALE GENOMIC DNA]</scope>
</reference>
<dbReference type="GO" id="GO:0070628">
    <property type="term" value="F:proteasome binding"/>
    <property type="evidence" value="ECO:0007669"/>
    <property type="project" value="TreeGrafter"/>
</dbReference>
<name>A0A6Q2XLG6_ESOLU</name>
<dbReference type="Ensembl" id="ENSELUT00000051815.2">
    <property type="protein sequence ID" value="ENSELUP00000053960.1"/>
    <property type="gene ID" value="ENSELUG00000023363.3"/>
</dbReference>
<dbReference type="InterPro" id="IPR001394">
    <property type="entry name" value="Peptidase_C19_UCH"/>
</dbReference>
<dbReference type="PROSITE" id="PS00973">
    <property type="entry name" value="USP_2"/>
    <property type="match status" value="1"/>
</dbReference>
<dbReference type="InterPro" id="IPR044635">
    <property type="entry name" value="UBP14-like"/>
</dbReference>
<organism evidence="9 10">
    <name type="scientific">Esox lucius</name>
    <name type="common">Northern pike</name>
    <dbReference type="NCBI Taxonomy" id="8010"/>
    <lineage>
        <taxon>Eukaryota</taxon>
        <taxon>Metazoa</taxon>
        <taxon>Chordata</taxon>
        <taxon>Craniata</taxon>
        <taxon>Vertebrata</taxon>
        <taxon>Euteleostomi</taxon>
        <taxon>Actinopterygii</taxon>
        <taxon>Neopterygii</taxon>
        <taxon>Teleostei</taxon>
        <taxon>Protacanthopterygii</taxon>
        <taxon>Esociformes</taxon>
        <taxon>Esocidae</taxon>
        <taxon>Esox</taxon>
    </lineage>
</organism>
<dbReference type="GO" id="GO:0061136">
    <property type="term" value="P:regulation of proteasomal protein catabolic process"/>
    <property type="evidence" value="ECO:0007669"/>
    <property type="project" value="TreeGrafter"/>
</dbReference>
<dbReference type="SUPFAM" id="SSF54001">
    <property type="entry name" value="Cysteine proteinases"/>
    <property type="match status" value="1"/>
</dbReference>
<dbReference type="Pfam" id="PF00443">
    <property type="entry name" value="UCH"/>
    <property type="match status" value="1"/>
</dbReference>
<dbReference type="PROSITE" id="PS50235">
    <property type="entry name" value="USP_3"/>
    <property type="match status" value="1"/>
</dbReference>
<comment type="similarity">
    <text evidence="2">Belongs to the peptidase C19 family. USP14/UBP6 subfamily.</text>
</comment>
<keyword evidence="4 7" id="KW-0833">Ubl conjugation pathway</keyword>
<reference evidence="10" key="1">
    <citation type="journal article" date="2014" name="PLoS ONE">
        <title>The genome and linkage map of the northern pike (Esox lucius): conserved synteny revealed between the salmonid sister group and the Neoteleostei.</title>
        <authorList>
            <person name="Rondeau E.B."/>
            <person name="Minkley D.R."/>
            <person name="Leong J.S."/>
            <person name="Messmer A.M."/>
            <person name="Jantzen J.R."/>
            <person name="von Schalburg K.R."/>
            <person name="Lemon C."/>
            <person name="Bird N.H."/>
            <person name="Koop B.F."/>
        </authorList>
    </citation>
    <scope>NUCLEOTIDE SEQUENCE</scope>
</reference>
<evidence type="ECO:0000313" key="9">
    <source>
        <dbReference type="Ensembl" id="ENSELUP00000053960.1"/>
    </source>
</evidence>
<keyword evidence="3 7" id="KW-0645">Protease</keyword>
<evidence type="ECO:0000259" key="8">
    <source>
        <dbReference type="PROSITE" id="PS50235"/>
    </source>
</evidence>
<dbReference type="CDD" id="cd02657">
    <property type="entry name" value="Peptidase_C19A"/>
    <property type="match status" value="1"/>
</dbReference>
<dbReference type="CDD" id="cd16104">
    <property type="entry name" value="Ubl_USP14_like"/>
    <property type="match status" value="1"/>
</dbReference>
<evidence type="ECO:0000313" key="10">
    <source>
        <dbReference type="Proteomes" id="UP000265140"/>
    </source>
</evidence>
<dbReference type="Proteomes" id="UP000265140">
    <property type="component" value="Chromosome 3"/>
</dbReference>
<keyword evidence="5 7" id="KW-0378">Hydrolase</keyword>
<dbReference type="Gene3D" id="3.10.20.90">
    <property type="entry name" value="Phosphatidylinositol 3-kinase Catalytic Subunit, Chain A, domain 1"/>
    <property type="match status" value="1"/>
</dbReference>
<evidence type="ECO:0000256" key="5">
    <source>
        <dbReference type="ARBA" id="ARBA00022801"/>
    </source>
</evidence>
<dbReference type="InterPro" id="IPR018200">
    <property type="entry name" value="USP_CS"/>
</dbReference>
<dbReference type="InterPro" id="IPR029071">
    <property type="entry name" value="Ubiquitin-like_domsf"/>
</dbReference>